<dbReference type="InterPro" id="IPR036259">
    <property type="entry name" value="MFS_trans_sf"/>
</dbReference>
<dbReference type="Pfam" id="PF07690">
    <property type="entry name" value="MFS_1"/>
    <property type="match status" value="1"/>
</dbReference>
<evidence type="ECO:0000313" key="9">
    <source>
        <dbReference type="Proteomes" id="UP000183376"/>
    </source>
</evidence>
<feature type="transmembrane region" description="Helical" evidence="6">
    <location>
        <begin position="304"/>
        <end position="323"/>
    </location>
</feature>
<gene>
    <name evidence="8" type="ORF">SAMN04489726_2068</name>
</gene>
<dbReference type="PROSITE" id="PS50850">
    <property type="entry name" value="MFS"/>
    <property type="match status" value="1"/>
</dbReference>
<evidence type="ECO:0000256" key="4">
    <source>
        <dbReference type="ARBA" id="ARBA00022989"/>
    </source>
</evidence>
<dbReference type="RefSeq" id="WP_231950717.1">
    <property type="nucleotide sequence ID" value="NZ_JOEF01000033.1"/>
</dbReference>
<dbReference type="CDD" id="cd06173">
    <property type="entry name" value="MFS_MefA_like"/>
    <property type="match status" value="1"/>
</dbReference>
<feature type="transmembrane region" description="Helical" evidence="6">
    <location>
        <begin position="12"/>
        <end position="36"/>
    </location>
</feature>
<feature type="transmembrane region" description="Helical" evidence="6">
    <location>
        <begin position="102"/>
        <end position="119"/>
    </location>
</feature>
<feature type="transmembrane region" description="Helical" evidence="6">
    <location>
        <begin position="154"/>
        <end position="177"/>
    </location>
</feature>
<feature type="transmembrane region" description="Helical" evidence="6">
    <location>
        <begin position="375"/>
        <end position="394"/>
    </location>
</feature>
<evidence type="ECO:0000259" key="7">
    <source>
        <dbReference type="PROSITE" id="PS50850"/>
    </source>
</evidence>
<dbReference type="PANTHER" id="PTHR23513:SF6">
    <property type="entry name" value="MAJOR FACILITATOR SUPERFAMILY ASSOCIATED DOMAIN-CONTAINING PROTEIN"/>
    <property type="match status" value="1"/>
</dbReference>
<sequence length="401" mass="42557">MIDQPGFARFWAADTVSLVGTYVTTLALQVLAVVHLNASATELGVLGAARWVPYLVFGLFAGVLVDRWRRRPLLVGTDLARAVVLGLIPSLGMAGLLDMPTLVVLVTVFGALSLIYDAAHQSFLPQLVPTALLTTANARMEQTRAVAQSAGPMLAGWLVKVVGAPVAIVVDAVSYLVSGLVLATLRTQERFEPAESRDLRREVREGLSWVYRHPTLSPLTVTSHVWFLCTGMVSTVSTFFVLDELGFDAVALGTTYALGGVGGLLGASLSDRAGRLLGVAPVLVIGRWLTPVAYALIPMATNGTTGLVLLCAAQFLFGFSLGLDGPVEMGYRQTVTPERLLGRANATMRSLNRGMIVIGAPLGGALADALGNRTVLWIAVVGLVGQAIAFSRTLNRPQWKV</sequence>
<reference evidence="8 9" key="1">
    <citation type="submission" date="2016-10" db="EMBL/GenBank/DDBJ databases">
        <authorList>
            <person name="de Groot N.N."/>
        </authorList>
    </citation>
    <scope>NUCLEOTIDE SEQUENCE [LARGE SCALE GENOMIC DNA]</scope>
    <source>
        <strain evidence="8 9">DSM 44149</strain>
    </source>
</reference>
<dbReference type="AlphaFoldDB" id="A0A1G9TYD6"/>
<feature type="transmembrane region" description="Helical" evidence="6">
    <location>
        <begin position="48"/>
        <end position="66"/>
    </location>
</feature>
<dbReference type="eggNOG" id="COG2814">
    <property type="taxonomic scope" value="Bacteria"/>
</dbReference>
<dbReference type="PANTHER" id="PTHR23513">
    <property type="entry name" value="INTEGRAL MEMBRANE EFFLUX PROTEIN-RELATED"/>
    <property type="match status" value="1"/>
</dbReference>
<evidence type="ECO:0000256" key="1">
    <source>
        <dbReference type="ARBA" id="ARBA00004651"/>
    </source>
</evidence>
<evidence type="ECO:0000256" key="6">
    <source>
        <dbReference type="SAM" id="Phobius"/>
    </source>
</evidence>
<comment type="subcellular location">
    <subcellularLocation>
        <location evidence="1">Cell membrane</location>
        <topology evidence="1">Multi-pass membrane protein</topology>
    </subcellularLocation>
</comment>
<evidence type="ECO:0000256" key="5">
    <source>
        <dbReference type="ARBA" id="ARBA00023136"/>
    </source>
</evidence>
<keyword evidence="9" id="KW-1185">Reference proteome</keyword>
<organism evidence="8 9">
    <name type="scientific">Allokutzneria albata</name>
    <name type="common">Kibdelosporangium albatum</name>
    <dbReference type="NCBI Taxonomy" id="211114"/>
    <lineage>
        <taxon>Bacteria</taxon>
        <taxon>Bacillati</taxon>
        <taxon>Actinomycetota</taxon>
        <taxon>Actinomycetes</taxon>
        <taxon>Pseudonocardiales</taxon>
        <taxon>Pseudonocardiaceae</taxon>
        <taxon>Allokutzneria</taxon>
    </lineage>
</organism>
<evidence type="ECO:0000256" key="2">
    <source>
        <dbReference type="ARBA" id="ARBA00022475"/>
    </source>
</evidence>
<dbReference type="SUPFAM" id="SSF103473">
    <property type="entry name" value="MFS general substrate transporter"/>
    <property type="match status" value="1"/>
</dbReference>
<feature type="transmembrane region" description="Helical" evidence="6">
    <location>
        <begin position="224"/>
        <end position="242"/>
    </location>
</feature>
<feature type="transmembrane region" description="Helical" evidence="6">
    <location>
        <begin position="249"/>
        <end position="270"/>
    </location>
</feature>
<evidence type="ECO:0000313" key="8">
    <source>
        <dbReference type="EMBL" id="SDM52727.1"/>
    </source>
</evidence>
<name>A0A1G9TYD6_ALLAB</name>
<dbReference type="EMBL" id="LT629701">
    <property type="protein sequence ID" value="SDM52727.1"/>
    <property type="molecule type" value="Genomic_DNA"/>
</dbReference>
<keyword evidence="4 6" id="KW-1133">Transmembrane helix</keyword>
<dbReference type="Proteomes" id="UP000183376">
    <property type="component" value="Chromosome I"/>
</dbReference>
<dbReference type="GO" id="GO:0005886">
    <property type="term" value="C:plasma membrane"/>
    <property type="evidence" value="ECO:0007669"/>
    <property type="project" value="UniProtKB-SubCell"/>
</dbReference>
<protein>
    <submittedName>
        <fullName evidence="8">Predicted arabinose efflux permease, MFS family</fullName>
    </submittedName>
</protein>
<keyword evidence="3 6" id="KW-0812">Transmembrane</keyword>
<dbReference type="GO" id="GO:0022857">
    <property type="term" value="F:transmembrane transporter activity"/>
    <property type="evidence" value="ECO:0007669"/>
    <property type="project" value="InterPro"/>
</dbReference>
<dbReference type="InterPro" id="IPR020846">
    <property type="entry name" value="MFS_dom"/>
</dbReference>
<feature type="domain" description="Major facilitator superfamily (MFS) profile" evidence="7">
    <location>
        <begin position="167"/>
        <end position="401"/>
    </location>
</feature>
<dbReference type="Gene3D" id="1.20.1250.20">
    <property type="entry name" value="MFS general substrate transporter like domains"/>
    <property type="match status" value="1"/>
</dbReference>
<dbReference type="STRING" id="211114.SAMN04489726_2068"/>
<dbReference type="InterPro" id="IPR011701">
    <property type="entry name" value="MFS"/>
</dbReference>
<feature type="transmembrane region" description="Helical" evidence="6">
    <location>
        <begin position="78"/>
        <end position="96"/>
    </location>
</feature>
<evidence type="ECO:0000256" key="3">
    <source>
        <dbReference type="ARBA" id="ARBA00022692"/>
    </source>
</evidence>
<proteinExistence type="predicted"/>
<keyword evidence="5 6" id="KW-0472">Membrane</keyword>
<keyword evidence="2" id="KW-1003">Cell membrane</keyword>
<accession>A0A1G9TYD6</accession>
<feature type="transmembrane region" description="Helical" evidence="6">
    <location>
        <begin position="276"/>
        <end position="297"/>
    </location>
</feature>